<keyword evidence="3" id="KW-1185">Reference proteome</keyword>
<dbReference type="GeneID" id="99985078"/>
<feature type="transmembrane region" description="Helical" evidence="1">
    <location>
        <begin position="40"/>
        <end position="60"/>
    </location>
</feature>
<feature type="transmembrane region" description="Helical" evidence="1">
    <location>
        <begin position="7"/>
        <end position="28"/>
    </location>
</feature>
<keyword evidence="1" id="KW-0812">Transmembrane</keyword>
<sequence>MENKRWIWKGLAFGLFLWVFMYVGLPYFDEKIPLEPEKNLLHLLFALPAGIAWGYFRFVVIPKKAGRLQESEDGSRKSENK</sequence>
<evidence type="ECO:0000313" key="2">
    <source>
        <dbReference type="EMBL" id="SEV86527.1"/>
    </source>
</evidence>
<evidence type="ECO:0000313" key="3">
    <source>
        <dbReference type="Proteomes" id="UP000199437"/>
    </source>
</evidence>
<dbReference type="Proteomes" id="UP000199437">
    <property type="component" value="Unassembled WGS sequence"/>
</dbReference>
<evidence type="ECO:0000256" key="1">
    <source>
        <dbReference type="SAM" id="Phobius"/>
    </source>
</evidence>
<dbReference type="EMBL" id="FOIR01000001">
    <property type="protein sequence ID" value="SEV86527.1"/>
    <property type="molecule type" value="Genomic_DNA"/>
</dbReference>
<gene>
    <name evidence="2" type="ORF">SAMN05216290_0315</name>
</gene>
<dbReference type="OrthoDB" id="982331at2"/>
<proteinExistence type="predicted"/>
<reference evidence="3" key="1">
    <citation type="submission" date="2016-10" db="EMBL/GenBank/DDBJ databases">
        <authorList>
            <person name="Varghese N."/>
            <person name="Submissions S."/>
        </authorList>
    </citation>
    <scope>NUCLEOTIDE SEQUENCE [LARGE SCALE GENOMIC DNA]</scope>
    <source>
        <strain evidence="3">CGMCC 1.12402</strain>
    </source>
</reference>
<protein>
    <submittedName>
        <fullName evidence="2">Uncharacterized protein</fullName>
    </submittedName>
</protein>
<keyword evidence="1" id="KW-1133">Transmembrane helix</keyword>
<accession>A0A1I0MDJ3</accession>
<dbReference type="STRING" id="1267423.SAMN05216290_0315"/>
<dbReference type="AlphaFoldDB" id="A0A1I0MDJ3"/>
<keyword evidence="1" id="KW-0472">Membrane</keyword>
<dbReference type="RefSeq" id="WP_090256640.1">
    <property type="nucleotide sequence ID" value="NZ_FOIR01000001.1"/>
</dbReference>
<organism evidence="2 3">
    <name type="scientific">Roseivirga pacifica</name>
    <dbReference type="NCBI Taxonomy" id="1267423"/>
    <lineage>
        <taxon>Bacteria</taxon>
        <taxon>Pseudomonadati</taxon>
        <taxon>Bacteroidota</taxon>
        <taxon>Cytophagia</taxon>
        <taxon>Cytophagales</taxon>
        <taxon>Roseivirgaceae</taxon>
        <taxon>Roseivirga</taxon>
    </lineage>
</organism>
<name>A0A1I0MDJ3_9BACT</name>